<feature type="transmembrane region" description="Helical" evidence="2">
    <location>
        <begin position="21"/>
        <end position="39"/>
    </location>
</feature>
<feature type="transmembrane region" description="Helical" evidence="2">
    <location>
        <begin position="55"/>
        <end position="74"/>
    </location>
</feature>
<dbReference type="InterPro" id="IPR051203">
    <property type="entry name" value="Polysaccharide_Synthase-Rel"/>
</dbReference>
<dbReference type="Proteomes" id="UP000283255">
    <property type="component" value="Unassembled WGS sequence"/>
</dbReference>
<comment type="caution">
    <text evidence="4">The sequence shown here is derived from an EMBL/GenBank/DDBJ whole genome shotgun (WGS) entry which is preliminary data.</text>
</comment>
<dbReference type="PANTHER" id="PTHR43318">
    <property type="entry name" value="UDP-N-ACETYLGLUCOSAMINE 4,6-DEHYDRATASE"/>
    <property type="match status" value="1"/>
</dbReference>
<dbReference type="AlphaFoldDB" id="A0A418YDY7"/>
<evidence type="ECO:0000259" key="3">
    <source>
        <dbReference type="Pfam" id="PF02719"/>
    </source>
</evidence>
<evidence type="ECO:0000256" key="2">
    <source>
        <dbReference type="SAM" id="Phobius"/>
    </source>
</evidence>
<feature type="transmembrane region" description="Helical" evidence="2">
    <location>
        <begin position="119"/>
        <end position="139"/>
    </location>
</feature>
<dbReference type="OrthoDB" id="9803111at2"/>
<protein>
    <submittedName>
        <fullName evidence="4">Polysaccharide biosynthesis protein</fullName>
    </submittedName>
</protein>
<accession>A0A418YDY7</accession>
<evidence type="ECO:0000256" key="1">
    <source>
        <dbReference type="ARBA" id="ARBA00007430"/>
    </source>
</evidence>
<gene>
    <name evidence="4" type="ORF">D1Z90_11665</name>
</gene>
<keyword evidence="2" id="KW-0472">Membrane</keyword>
<proteinExistence type="inferred from homology"/>
<dbReference type="CDD" id="cd05237">
    <property type="entry name" value="UDP_invert_4-6DH_SDR_e"/>
    <property type="match status" value="1"/>
</dbReference>
<evidence type="ECO:0000313" key="5">
    <source>
        <dbReference type="Proteomes" id="UP000283255"/>
    </source>
</evidence>
<dbReference type="InterPro" id="IPR036291">
    <property type="entry name" value="NAD(P)-bd_dom_sf"/>
</dbReference>
<evidence type="ECO:0000313" key="4">
    <source>
        <dbReference type="EMBL" id="RJG42741.1"/>
    </source>
</evidence>
<dbReference type="PANTHER" id="PTHR43318:SF1">
    <property type="entry name" value="POLYSACCHARIDE BIOSYNTHESIS PROTEIN EPSC-RELATED"/>
    <property type="match status" value="1"/>
</dbReference>
<keyword evidence="2" id="KW-1133">Transmembrane helix</keyword>
<dbReference type="Gene3D" id="3.40.50.720">
    <property type="entry name" value="NAD(P)-binding Rossmann-like Domain"/>
    <property type="match status" value="2"/>
</dbReference>
<dbReference type="Pfam" id="PF02719">
    <property type="entry name" value="Polysacc_synt_2"/>
    <property type="match status" value="1"/>
</dbReference>
<keyword evidence="2" id="KW-0812">Transmembrane</keyword>
<dbReference type="EMBL" id="QZCH01000014">
    <property type="protein sequence ID" value="RJG42741.1"/>
    <property type="molecule type" value="Genomic_DNA"/>
</dbReference>
<name>A0A418YDY7_9GAMM</name>
<feature type="transmembrane region" description="Helical" evidence="2">
    <location>
        <begin position="86"/>
        <end position="107"/>
    </location>
</feature>
<organism evidence="4 5">
    <name type="scientific">Motilimonas pumila</name>
    <dbReference type="NCBI Taxonomy" id="2303987"/>
    <lineage>
        <taxon>Bacteria</taxon>
        <taxon>Pseudomonadati</taxon>
        <taxon>Pseudomonadota</taxon>
        <taxon>Gammaproteobacteria</taxon>
        <taxon>Alteromonadales</taxon>
        <taxon>Alteromonadales genera incertae sedis</taxon>
        <taxon>Motilimonas</taxon>
    </lineage>
</organism>
<dbReference type="InterPro" id="IPR003869">
    <property type="entry name" value="Polysac_CapD-like"/>
</dbReference>
<sequence length="642" mass="71522">MHDFINNILHNTPRTAKRLFSLIYDAIGIVLSLYLALALRLETTQLEIEITTEEVATIFVTIFITLTCFIKMGLYRAILRYMAGHAVTTIATGVALSTIILTTSSFYFQSFIPRSVPLIYGFVAFIILGAPRLIIRGLVHKQIQRYKPAVIIYGAGQSGYQLAHSLFSGAEYRPIAFIDDNPKKQGSIVHGLRVYPRTHLEQLIRARKVVKVLLALGETSRSTRHQVLLELEDCSAQVQSMPSMQDISSGKAKVSELQDIKIEDLLGRIPVTPDYQLLSSCIKHKVVMVTGAGGSIGSELCRQIIKQKPAKLILLELNEFALYSIEKELKLSIENSDIETELVPLLGSVQRQRRLEIIMKSQQVETVYHAAAYKHVPLVEANIVEGVRNNVFGTSRCARAAIITKVKNFVLVSTDKAVRPTNIMGASKRMAELTLQAMAQEEHSTIFSMVRFGNVLGSSGSVVPLFRDQIKKGGPVTVTHPDIIRYFMTIPEAAQLVIQAGSLAKGGDVFVLDMGQPVKIADLAERMIKLSGLEVKNKDEPFGDIEIKYTGLRPGEKLFEELLIGENVSGTVHPSIMTADEEFVDWPTMQKMLSPLDESCREYLYDDIFQALLNAPINFRPENSHYVTDTHEADTTYLKLVK</sequence>
<reference evidence="4 5" key="1">
    <citation type="submission" date="2018-09" db="EMBL/GenBank/DDBJ databases">
        <authorList>
            <person name="Wang F."/>
        </authorList>
    </citation>
    <scope>NUCLEOTIDE SEQUENCE [LARGE SCALE GENOMIC DNA]</scope>
    <source>
        <strain evidence="4 5">PLHSC7-2</strain>
    </source>
</reference>
<comment type="similarity">
    <text evidence="1">Belongs to the polysaccharide synthase family.</text>
</comment>
<reference evidence="4 5" key="2">
    <citation type="submission" date="2019-01" db="EMBL/GenBank/DDBJ databases">
        <title>Motilimonas pumilus sp. nov., isolated from the gut of sea cucumber (Apostichopus japonicus).</title>
        <authorList>
            <person name="Wang F.-Q."/>
            <person name="Ren L.-H."/>
            <person name="Lin Y.-W."/>
            <person name="Sun G.-H."/>
            <person name="Du Z.-J."/>
            <person name="Zhao J.-X."/>
            <person name="Liu X.-J."/>
            <person name="Liu L.-J."/>
        </authorList>
    </citation>
    <scope>NUCLEOTIDE SEQUENCE [LARGE SCALE GENOMIC DNA]</scope>
    <source>
        <strain evidence="4 5">PLHSC7-2</strain>
    </source>
</reference>
<keyword evidence="5" id="KW-1185">Reference proteome</keyword>
<dbReference type="Pfam" id="PF13727">
    <property type="entry name" value="CoA_binding_3"/>
    <property type="match status" value="1"/>
</dbReference>
<feature type="domain" description="Polysaccharide biosynthesis protein CapD-like" evidence="3">
    <location>
        <begin position="287"/>
        <end position="579"/>
    </location>
</feature>
<dbReference type="SUPFAM" id="SSF51735">
    <property type="entry name" value="NAD(P)-binding Rossmann-fold domains"/>
    <property type="match status" value="2"/>
</dbReference>